<accession>A0A0F9SDD8</accession>
<dbReference type="AlphaFoldDB" id="A0A0F9SDD8"/>
<evidence type="ECO:0000313" key="1">
    <source>
        <dbReference type="EMBL" id="KKN65044.1"/>
    </source>
</evidence>
<organism evidence="1">
    <name type="scientific">marine sediment metagenome</name>
    <dbReference type="NCBI Taxonomy" id="412755"/>
    <lineage>
        <taxon>unclassified sequences</taxon>
        <taxon>metagenomes</taxon>
        <taxon>ecological metagenomes</taxon>
    </lineage>
</organism>
<protein>
    <submittedName>
        <fullName evidence="1">Uncharacterized protein</fullName>
    </submittedName>
</protein>
<gene>
    <name evidence="1" type="ORF">LCGC14_0485430</name>
</gene>
<reference evidence="1" key="1">
    <citation type="journal article" date="2015" name="Nature">
        <title>Complex archaea that bridge the gap between prokaryotes and eukaryotes.</title>
        <authorList>
            <person name="Spang A."/>
            <person name="Saw J.H."/>
            <person name="Jorgensen S.L."/>
            <person name="Zaremba-Niedzwiedzka K."/>
            <person name="Martijn J."/>
            <person name="Lind A.E."/>
            <person name="van Eijk R."/>
            <person name="Schleper C."/>
            <person name="Guy L."/>
            <person name="Ettema T.J."/>
        </authorList>
    </citation>
    <scope>NUCLEOTIDE SEQUENCE</scope>
</reference>
<sequence length="173" mass="20280">MRIFIEKIYSGAESEDGILSYYISAKLKSGNRIDIFDSDCFGKHLHDFKNQEIECLISAYLVSLEKHEYVSTYIKDERFRQPLLEGVFLEKYAIPSRLEFDKVKPYLKGTFKKGRPENYIESYDNCPALKTFDGVYLLSKIDLNSKNISFKEGDRISLYVGRFDLLLWHPLYD</sequence>
<comment type="caution">
    <text evidence="1">The sequence shown here is derived from an EMBL/GenBank/DDBJ whole genome shotgun (WGS) entry which is preliminary data.</text>
</comment>
<name>A0A0F9SDD8_9ZZZZ</name>
<proteinExistence type="predicted"/>
<dbReference type="EMBL" id="LAZR01000536">
    <property type="protein sequence ID" value="KKN65044.1"/>
    <property type="molecule type" value="Genomic_DNA"/>
</dbReference>